<keyword evidence="4 11" id="KW-0808">Transferase</keyword>
<dbReference type="EMBL" id="CAKKNE010000001">
    <property type="protein sequence ID" value="CAH0364461.1"/>
    <property type="molecule type" value="Genomic_DNA"/>
</dbReference>
<reference evidence="13" key="2">
    <citation type="submission" date="2021-11" db="EMBL/GenBank/DDBJ databases">
        <authorList>
            <consortium name="Genoscope - CEA"/>
            <person name="William W."/>
        </authorList>
    </citation>
    <scope>NUCLEOTIDE SEQUENCE</scope>
</reference>
<protein>
    <recommendedName>
        <fullName evidence="11">Acyltransferase</fullName>
        <ecNumber evidence="11">2.3.1.-</ecNumber>
    </recommendedName>
</protein>
<keyword evidence="6 11" id="KW-0256">Endoplasmic reticulum</keyword>
<evidence type="ECO:0000256" key="2">
    <source>
        <dbReference type="ARBA" id="ARBA00005420"/>
    </source>
</evidence>
<keyword evidence="7 11" id="KW-1133">Transmembrane helix</keyword>
<evidence type="ECO:0000256" key="9">
    <source>
        <dbReference type="ARBA" id="ARBA00023136"/>
    </source>
</evidence>
<dbReference type="GO" id="GO:0008374">
    <property type="term" value="F:O-acyltransferase activity"/>
    <property type="evidence" value="ECO:0007669"/>
    <property type="project" value="InterPro"/>
</dbReference>
<dbReference type="AlphaFoldDB" id="A0A7S3ZS57"/>
<name>A0A7S3ZS57_9STRA</name>
<keyword evidence="8" id="KW-0443">Lipid metabolism</keyword>
<gene>
    <name evidence="12" type="ORF">PCAL00307_LOCUS7630</name>
    <name evidence="13" type="ORF">PECAL_1P08230</name>
</gene>
<reference evidence="12" key="1">
    <citation type="submission" date="2021-01" db="EMBL/GenBank/DDBJ databases">
        <authorList>
            <person name="Corre E."/>
            <person name="Pelletier E."/>
            <person name="Niang G."/>
            <person name="Scheremetjew M."/>
            <person name="Finn R."/>
            <person name="Kale V."/>
            <person name="Holt S."/>
            <person name="Cochrane G."/>
            <person name="Meng A."/>
            <person name="Brown T."/>
            <person name="Cohen L."/>
        </authorList>
    </citation>
    <scope>NUCLEOTIDE SEQUENCE</scope>
    <source>
        <strain evidence="12">CCMP1756</strain>
    </source>
</reference>
<comment type="subcellular location">
    <subcellularLocation>
        <location evidence="1 11">Endoplasmic reticulum membrane</location>
        <topology evidence="1 11">Multi-pass membrane protein</topology>
    </subcellularLocation>
</comment>
<keyword evidence="14" id="KW-1185">Reference proteome</keyword>
<keyword evidence="9 11" id="KW-0472">Membrane</keyword>
<keyword evidence="3" id="KW-0444">Lipid biosynthesis</keyword>
<dbReference type="PANTHER" id="PTHR12317">
    <property type="entry name" value="DIACYLGLYCEROL O-ACYLTRANSFERASE"/>
    <property type="match status" value="1"/>
</dbReference>
<dbReference type="OrthoDB" id="264532at2759"/>
<evidence type="ECO:0000313" key="14">
    <source>
        <dbReference type="Proteomes" id="UP000789595"/>
    </source>
</evidence>
<evidence type="ECO:0000256" key="4">
    <source>
        <dbReference type="ARBA" id="ARBA00022679"/>
    </source>
</evidence>
<accession>A0A7S3ZS57</accession>
<dbReference type="Proteomes" id="UP000789595">
    <property type="component" value="Unassembled WGS sequence"/>
</dbReference>
<evidence type="ECO:0000313" key="12">
    <source>
        <dbReference type="EMBL" id="CAE0692194.1"/>
    </source>
</evidence>
<proteinExistence type="inferred from homology"/>
<feature type="transmembrane region" description="Helical" evidence="11">
    <location>
        <begin position="59"/>
        <end position="78"/>
    </location>
</feature>
<evidence type="ECO:0000256" key="5">
    <source>
        <dbReference type="ARBA" id="ARBA00022692"/>
    </source>
</evidence>
<evidence type="ECO:0000256" key="1">
    <source>
        <dbReference type="ARBA" id="ARBA00004477"/>
    </source>
</evidence>
<organism evidence="12">
    <name type="scientific">Pelagomonas calceolata</name>
    <dbReference type="NCBI Taxonomy" id="35677"/>
    <lineage>
        <taxon>Eukaryota</taxon>
        <taxon>Sar</taxon>
        <taxon>Stramenopiles</taxon>
        <taxon>Ochrophyta</taxon>
        <taxon>Pelagophyceae</taxon>
        <taxon>Pelagomonadales</taxon>
        <taxon>Pelagomonadaceae</taxon>
        <taxon>Pelagomonas</taxon>
    </lineage>
</organism>
<keyword evidence="5 11" id="KW-0812">Transmembrane</keyword>
<dbReference type="EMBL" id="HBIW01008969">
    <property type="protein sequence ID" value="CAE0692194.1"/>
    <property type="molecule type" value="Transcribed_RNA"/>
</dbReference>
<comment type="similarity">
    <text evidence="2 11">Belongs to the diacylglycerol acyltransferase family.</text>
</comment>
<dbReference type="GO" id="GO:0005789">
    <property type="term" value="C:endoplasmic reticulum membrane"/>
    <property type="evidence" value="ECO:0007669"/>
    <property type="project" value="UniProtKB-SubCell"/>
</dbReference>
<evidence type="ECO:0000256" key="11">
    <source>
        <dbReference type="RuleBase" id="RU367023"/>
    </source>
</evidence>
<dbReference type="GO" id="GO:0006629">
    <property type="term" value="P:lipid metabolic process"/>
    <property type="evidence" value="ECO:0007669"/>
    <property type="project" value="UniProtKB-KW"/>
</dbReference>
<evidence type="ECO:0000256" key="6">
    <source>
        <dbReference type="ARBA" id="ARBA00022824"/>
    </source>
</evidence>
<dbReference type="Pfam" id="PF03982">
    <property type="entry name" value="DAGAT"/>
    <property type="match status" value="1"/>
</dbReference>
<dbReference type="EC" id="2.3.1.-" evidence="11"/>
<evidence type="ECO:0000313" key="13">
    <source>
        <dbReference type="EMBL" id="CAH0364461.1"/>
    </source>
</evidence>
<evidence type="ECO:0000256" key="8">
    <source>
        <dbReference type="ARBA" id="ARBA00023098"/>
    </source>
</evidence>
<evidence type="ECO:0000256" key="10">
    <source>
        <dbReference type="ARBA" id="ARBA00023315"/>
    </source>
</evidence>
<keyword evidence="10" id="KW-0012">Acyltransferase</keyword>
<sequence length="338" mass="38020">MVPALTQPTRSYIDGTPTQRRLGFVAASIFSATYVIAPVYLLITGVTLVRAKRPLSRDVWLLTLPLIASALIPAKILPKFGRWLLQTKFMACVPYYFEYEEYHEITDQEVLKLHEEGKRVIGCMHPHGVFPFVSVCAVTSTLQAKDGFGDGILDLPTAVANVIRTMPILKDVVGVFGCIDASGSYLKSRLQRRKGSVVLYVGGMVELFYASPKKETVFLKQRKGFVKLALRTGADLVPVYLFGNTTSLEALKWPILAKISRKTGVSFTLFWGRWFLPLPKKVKLTYARGRPLGLPHIENPTDADVEKYHALYVQKLVELFDRYKKFNPDYADKQLAVE</sequence>
<feature type="transmembrane region" description="Helical" evidence="11">
    <location>
        <begin position="21"/>
        <end position="43"/>
    </location>
</feature>
<dbReference type="InterPro" id="IPR007130">
    <property type="entry name" value="DAGAT"/>
</dbReference>
<evidence type="ECO:0000256" key="3">
    <source>
        <dbReference type="ARBA" id="ARBA00022516"/>
    </source>
</evidence>
<evidence type="ECO:0000256" key="7">
    <source>
        <dbReference type="ARBA" id="ARBA00022989"/>
    </source>
</evidence>